<dbReference type="InterPro" id="IPR047192">
    <property type="entry name" value="Euk_RPA1_DBD_C"/>
</dbReference>
<evidence type="ECO:0000256" key="12">
    <source>
        <dbReference type="PROSITE-ProRule" id="PRU00047"/>
    </source>
</evidence>
<dbReference type="InterPro" id="IPR004365">
    <property type="entry name" value="NA-bd_OB_tRNA"/>
</dbReference>
<feature type="compositionally biased region" description="Polar residues" evidence="14">
    <location>
        <begin position="273"/>
        <end position="296"/>
    </location>
</feature>
<evidence type="ECO:0000256" key="11">
    <source>
        <dbReference type="ARBA" id="ARBA00023242"/>
    </source>
</evidence>
<protein>
    <recommendedName>
        <fullName evidence="13">Replication protein A subunit</fullName>
    </recommendedName>
</protein>
<dbReference type="Pfam" id="PF00098">
    <property type="entry name" value="zf-CCHC"/>
    <property type="match status" value="1"/>
</dbReference>
<evidence type="ECO:0000256" key="13">
    <source>
        <dbReference type="RuleBase" id="RU364130"/>
    </source>
</evidence>
<dbReference type="GO" id="GO:0007140">
    <property type="term" value="P:male meiotic nuclear division"/>
    <property type="evidence" value="ECO:0007669"/>
    <property type="project" value="UniProtKB-ARBA"/>
</dbReference>
<dbReference type="Pfam" id="PF04057">
    <property type="entry name" value="Rep-A_N"/>
    <property type="match status" value="1"/>
</dbReference>
<name>A0A6V7QA48_ANACO</name>
<keyword evidence="10" id="KW-0234">DNA repair</keyword>
<dbReference type="InterPro" id="IPR013955">
    <property type="entry name" value="Rep_factor-A_C"/>
</dbReference>
<dbReference type="SUPFAM" id="SSF57756">
    <property type="entry name" value="Retrovirus zinc finger-like domains"/>
    <property type="match status" value="1"/>
</dbReference>
<dbReference type="GO" id="GO:0043047">
    <property type="term" value="F:single-stranded telomeric DNA binding"/>
    <property type="evidence" value="ECO:0007669"/>
    <property type="project" value="TreeGrafter"/>
</dbReference>
<keyword evidence="3 13" id="KW-0235">DNA replication</keyword>
<evidence type="ECO:0000256" key="9">
    <source>
        <dbReference type="ARBA" id="ARBA00023172"/>
    </source>
</evidence>
<evidence type="ECO:0000256" key="8">
    <source>
        <dbReference type="ARBA" id="ARBA00023125"/>
    </source>
</evidence>
<evidence type="ECO:0000256" key="4">
    <source>
        <dbReference type="ARBA" id="ARBA00022723"/>
    </source>
</evidence>
<keyword evidence="11 13" id="KW-0539">Nucleus</keyword>
<evidence type="ECO:0000256" key="14">
    <source>
        <dbReference type="SAM" id="MobiDB-lite"/>
    </source>
</evidence>
<dbReference type="Pfam" id="PF16900">
    <property type="entry name" value="REPA_OB_2"/>
    <property type="match status" value="1"/>
</dbReference>
<dbReference type="Pfam" id="PF01336">
    <property type="entry name" value="tRNA_anti-codon"/>
    <property type="match status" value="1"/>
</dbReference>
<dbReference type="SMART" id="SM00343">
    <property type="entry name" value="ZnF_C2HC"/>
    <property type="match status" value="2"/>
</dbReference>
<keyword evidence="8 13" id="KW-0238">DNA-binding</keyword>
<evidence type="ECO:0000256" key="2">
    <source>
        <dbReference type="ARBA" id="ARBA00005690"/>
    </source>
</evidence>
<dbReference type="NCBIfam" id="TIGR00617">
    <property type="entry name" value="rpa1"/>
    <property type="match status" value="1"/>
</dbReference>
<evidence type="ECO:0000256" key="5">
    <source>
        <dbReference type="ARBA" id="ARBA00022763"/>
    </source>
</evidence>
<dbReference type="FunFam" id="2.40.50.140:FF:000041">
    <property type="entry name" value="Replication protein A subunit"/>
    <property type="match status" value="1"/>
</dbReference>
<dbReference type="PANTHER" id="PTHR23273">
    <property type="entry name" value="REPLICATION FACTOR A 1, RFA1"/>
    <property type="match status" value="1"/>
</dbReference>
<evidence type="ECO:0000259" key="15">
    <source>
        <dbReference type="PROSITE" id="PS50158"/>
    </source>
</evidence>
<dbReference type="GO" id="GO:0007004">
    <property type="term" value="P:telomere maintenance via telomerase"/>
    <property type="evidence" value="ECO:0007669"/>
    <property type="project" value="TreeGrafter"/>
</dbReference>
<dbReference type="InterPro" id="IPR004591">
    <property type="entry name" value="Rfa1"/>
</dbReference>
<dbReference type="EMBL" id="LR862134">
    <property type="protein sequence ID" value="CAD1839716.1"/>
    <property type="molecule type" value="Genomic_DNA"/>
</dbReference>
<keyword evidence="4 13" id="KW-0479">Metal-binding</keyword>
<comment type="function">
    <text evidence="13">Component of the replication protein A complex (RPA) required for DNA recombination, repair and replication. The activity of RPA is mediated by single-stranded DNA binding and protein interactions. Probably involved in repair of double-strand DNA breaks (DSBs) induced by genotoxic stresses.</text>
</comment>
<dbReference type="Gene3D" id="2.40.50.140">
    <property type="entry name" value="Nucleic acid-binding proteins"/>
    <property type="match status" value="4"/>
</dbReference>
<comment type="subunit">
    <text evidence="13">Heterotrimer of RPA1, RPA2 and RPA3 (canonical replication protein A complex).</text>
</comment>
<dbReference type="PROSITE" id="PS50158">
    <property type="entry name" value="ZF_CCHC"/>
    <property type="match status" value="2"/>
</dbReference>
<dbReference type="CDD" id="cd04476">
    <property type="entry name" value="RPA1_DBD_C"/>
    <property type="match status" value="1"/>
</dbReference>
<dbReference type="InterPro" id="IPR001878">
    <property type="entry name" value="Znf_CCHC"/>
</dbReference>
<dbReference type="AlphaFoldDB" id="A0A6V7QA48"/>
<organism evidence="16">
    <name type="scientific">Ananas comosus var. bracteatus</name>
    <name type="common">red pineapple</name>
    <dbReference type="NCBI Taxonomy" id="296719"/>
    <lineage>
        <taxon>Eukaryota</taxon>
        <taxon>Viridiplantae</taxon>
        <taxon>Streptophyta</taxon>
        <taxon>Embryophyta</taxon>
        <taxon>Tracheophyta</taxon>
        <taxon>Spermatophyta</taxon>
        <taxon>Magnoliopsida</taxon>
        <taxon>Liliopsida</taxon>
        <taxon>Poales</taxon>
        <taxon>Bromeliaceae</taxon>
        <taxon>Bromelioideae</taxon>
        <taxon>Ananas</taxon>
    </lineage>
</organism>
<keyword evidence="7 13" id="KW-0862">Zinc</keyword>
<dbReference type="InterPro" id="IPR031657">
    <property type="entry name" value="REPA_OB_2"/>
</dbReference>
<dbReference type="SUPFAM" id="SSF50249">
    <property type="entry name" value="Nucleic acid-binding proteins"/>
    <property type="match status" value="4"/>
</dbReference>
<proteinExistence type="inferred from homology"/>
<evidence type="ECO:0000313" key="16">
    <source>
        <dbReference type="EMBL" id="CAD1839716.1"/>
    </source>
</evidence>
<evidence type="ECO:0000256" key="6">
    <source>
        <dbReference type="ARBA" id="ARBA00022771"/>
    </source>
</evidence>
<dbReference type="Pfam" id="PF08646">
    <property type="entry name" value="Rep_fac-A_C"/>
    <property type="match status" value="1"/>
</dbReference>
<feature type="compositionally biased region" description="Polar residues" evidence="14">
    <location>
        <begin position="196"/>
        <end position="239"/>
    </location>
</feature>
<dbReference type="FunFam" id="2.40.50.140:FF:000064">
    <property type="entry name" value="Replication protein A subunit"/>
    <property type="match status" value="1"/>
</dbReference>
<dbReference type="GO" id="GO:0006289">
    <property type="term" value="P:nucleotide-excision repair"/>
    <property type="evidence" value="ECO:0007669"/>
    <property type="project" value="TreeGrafter"/>
</dbReference>
<comment type="similarity">
    <text evidence="2 13">Belongs to the replication factor A protein 1 family.</text>
</comment>
<accession>A0A6V7QA48</accession>
<dbReference type="FunFam" id="2.40.50.140:FF:000117">
    <property type="entry name" value="Replication protein A subunit"/>
    <property type="match status" value="1"/>
</dbReference>
<dbReference type="GO" id="GO:0005662">
    <property type="term" value="C:DNA replication factor A complex"/>
    <property type="evidence" value="ECO:0007669"/>
    <property type="project" value="TreeGrafter"/>
</dbReference>
<comment type="subcellular location">
    <subcellularLocation>
        <location evidence="1 13">Nucleus</location>
    </subcellularLocation>
</comment>
<sequence length="852" mass="92593">MVDRFQLIIGPPNWGDGHVETPYRGKWDRRVASPGNGIIAHLRGSIRAPKSFIDQNVKRHRKGEIFSKTCACEVGEGTGKGDGFVGGSDAGGGGGDLRGGCRGDAPVLQVWDLRLVNTAQSTTERYRMLLSDGVHMQQAMLATQMNGIVKSGSLQKGSIVQLNEYICNVIQGRRIIIIINLEVLRGESEMIGNPKTYDNNATSASQNRAPVSAPPSTVDQPSNATINPQPFAGSHSSGPNAIGGGASVIPKPEPVMNNPSYGGSGMYGSGSMQGRNTANTNNTHAISGNQNQTFSNAGPGGQFRPPGSTYSRPALPTYQQPPSMYVNRGPIAKNEAPARIIPIAALNPYQGRWTIKARVTAKTELRRYNNPRGEGKVFSFDLLDSDGGEIRVTCFNTVADQFYDQIEAGKVYLISKGSLRPAQKTFNHLNNDYEIFLDSTSIVQPCVEEDNSIPKQQFNFRPVSEIESLESNSMVDVIGVVSSITPAATIMRKNGTETQKRTLQLKDMSGRSVEITLWGNFCNTEGQCMQTMCDSGVFPVLAVKAGRVSDFGGKSVGTISTSQLFIDPDFSEAQRLKEWYNREGKNTASLSISRDTSTMGRTDTRKTVSQIKDEGLGRSEKPDWITIKATVTFIKTDNFCYTACPLMVGDRHCNKKVNNNGDGTWHCDRCDQSFPECDYRYLLQFQIQDHTGTTWVTAFQEAGEELMEFQRRTSRIHGNPNFASGSGINMDVKPNIHPATNNVGVNIGMNQLGQTMNQYGGIMNHNIGARELCNNCGSTGHNSLNCPMSISRQGQSFGGNFANRPSNDSNTCFKCQQPGHWARDCPGVGAAGSAYGGGNVSGRYPNQYVGGY</sequence>
<feature type="region of interest" description="Disordered" evidence="14">
    <location>
        <begin position="195"/>
        <end position="323"/>
    </location>
</feature>
<dbReference type="CDD" id="cd04477">
    <property type="entry name" value="RPA1N"/>
    <property type="match status" value="1"/>
</dbReference>
<keyword evidence="5" id="KW-0227">DNA damage</keyword>
<dbReference type="CDD" id="cd04475">
    <property type="entry name" value="RPA1_DBD_B"/>
    <property type="match status" value="1"/>
</dbReference>
<keyword evidence="6 12" id="KW-0863">Zinc-finger</keyword>
<keyword evidence="9" id="KW-0233">DNA recombination</keyword>
<feature type="domain" description="CCHC-type" evidence="15">
    <location>
        <begin position="773"/>
        <end position="787"/>
    </location>
</feature>
<dbReference type="PANTHER" id="PTHR23273:SF4">
    <property type="entry name" value="REPLICATION PROTEIN A OB DOMAIN-CONTAINING PROTEIN"/>
    <property type="match status" value="1"/>
</dbReference>
<evidence type="ECO:0000256" key="7">
    <source>
        <dbReference type="ARBA" id="ARBA00022833"/>
    </source>
</evidence>
<dbReference type="CDD" id="cd04474">
    <property type="entry name" value="RPA1_DBD_A"/>
    <property type="match status" value="1"/>
</dbReference>
<dbReference type="GO" id="GO:0000724">
    <property type="term" value="P:double-strand break repair via homologous recombination"/>
    <property type="evidence" value="ECO:0007669"/>
    <property type="project" value="TreeGrafter"/>
</dbReference>
<dbReference type="GO" id="GO:0008270">
    <property type="term" value="F:zinc ion binding"/>
    <property type="evidence" value="ECO:0007669"/>
    <property type="project" value="UniProtKB-KW"/>
</dbReference>
<evidence type="ECO:0000256" key="1">
    <source>
        <dbReference type="ARBA" id="ARBA00004123"/>
    </source>
</evidence>
<evidence type="ECO:0000256" key="10">
    <source>
        <dbReference type="ARBA" id="ARBA00023204"/>
    </source>
</evidence>
<evidence type="ECO:0000256" key="3">
    <source>
        <dbReference type="ARBA" id="ARBA00022705"/>
    </source>
</evidence>
<dbReference type="Gene3D" id="4.10.60.10">
    <property type="entry name" value="Zinc finger, CCHC-type"/>
    <property type="match status" value="1"/>
</dbReference>
<dbReference type="InterPro" id="IPR007199">
    <property type="entry name" value="Rep_factor-A_N"/>
</dbReference>
<dbReference type="InterPro" id="IPR012340">
    <property type="entry name" value="NA-bd_OB-fold"/>
</dbReference>
<feature type="domain" description="CCHC-type" evidence="15">
    <location>
        <begin position="812"/>
        <end position="826"/>
    </location>
</feature>
<dbReference type="GO" id="GO:0006260">
    <property type="term" value="P:DNA replication"/>
    <property type="evidence" value="ECO:0007669"/>
    <property type="project" value="UniProtKB-KW"/>
</dbReference>
<dbReference type="FunFam" id="2.40.50.140:FF:000090">
    <property type="entry name" value="Replication protein A subunit"/>
    <property type="match status" value="1"/>
</dbReference>
<dbReference type="GO" id="GO:0003684">
    <property type="term" value="F:damaged DNA binding"/>
    <property type="evidence" value="ECO:0007669"/>
    <property type="project" value="TreeGrafter"/>
</dbReference>
<gene>
    <name evidence="16" type="ORF">CB5_LOCUS22927</name>
</gene>
<dbReference type="InterPro" id="IPR036875">
    <property type="entry name" value="Znf_CCHC_sf"/>
</dbReference>
<reference evidence="16" key="1">
    <citation type="submission" date="2020-07" db="EMBL/GenBank/DDBJ databases">
        <authorList>
            <person name="Lin J."/>
        </authorList>
    </citation>
    <scope>NUCLEOTIDE SEQUENCE</scope>
</reference>